<reference evidence="1 2" key="1">
    <citation type="submission" date="2020-08" db="EMBL/GenBank/DDBJ databases">
        <title>Sequencing the genomes of 1000 actinobacteria strains.</title>
        <authorList>
            <person name="Klenk H.-P."/>
        </authorList>
    </citation>
    <scope>NUCLEOTIDE SEQUENCE [LARGE SCALE GENOMIC DNA]</scope>
    <source>
        <strain evidence="1 2">DSM 43582</strain>
    </source>
</reference>
<sequence length="31" mass="3616">MFGRRVRDMELLEMVDLMLSIIMKGVQLFGS</sequence>
<comment type="caution">
    <text evidence="1">The sequence shown here is derived from an EMBL/GenBank/DDBJ whole genome shotgun (WGS) entry which is preliminary data.</text>
</comment>
<proteinExistence type="predicted"/>
<accession>A0A7W9PAX0</accession>
<organism evidence="1 2">
    <name type="scientific">Nocardia transvalensis</name>
    <dbReference type="NCBI Taxonomy" id="37333"/>
    <lineage>
        <taxon>Bacteria</taxon>
        <taxon>Bacillati</taxon>
        <taxon>Actinomycetota</taxon>
        <taxon>Actinomycetes</taxon>
        <taxon>Mycobacteriales</taxon>
        <taxon>Nocardiaceae</taxon>
        <taxon>Nocardia</taxon>
    </lineage>
</organism>
<dbReference type="AlphaFoldDB" id="A0A7W9PAX0"/>
<name>A0A7W9PAX0_9NOCA</name>
<keyword evidence="2" id="KW-1185">Reference proteome</keyword>
<evidence type="ECO:0000313" key="2">
    <source>
        <dbReference type="Proteomes" id="UP000540412"/>
    </source>
</evidence>
<gene>
    <name evidence="1" type="ORF">BJY24_001240</name>
</gene>
<dbReference type="EMBL" id="JACHIT010000001">
    <property type="protein sequence ID" value="MBB5912373.1"/>
    <property type="molecule type" value="Genomic_DNA"/>
</dbReference>
<protein>
    <submittedName>
        <fullName evidence="1">Uncharacterized protein</fullName>
    </submittedName>
</protein>
<evidence type="ECO:0000313" key="1">
    <source>
        <dbReference type="EMBL" id="MBB5912373.1"/>
    </source>
</evidence>
<dbReference type="Proteomes" id="UP000540412">
    <property type="component" value="Unassembled WGS sequence"/>
</dbReference>